<sequence length="224" mass="25074">MKAIKLFAALTILVFVATSCKNENELKAEKNVNQYASYVDSIIKVEPEVAAEDWVDIEASAEFKKSEALEALDAIEGREIFDSKLEESSKKFDVYKEGVESKMEVASGTGAGNTTQTTPLSKSLFGIVIGKDLNFNWVNKDNIHQVYKNFVNTVSANKKTYSREDWDEIKLLYEALDTRKNTVEKEGLSTKDNLKIATLKTEFATMFKLNRIGAKSEENSDAKS</sequence>
<gene>
    <name evidence="1" type="ORF">GCM10023230_15740</name>
</gene>
<evidence type="ECO:0000313" key="2">
    <source>
        <dbReference type="Proteomes" id="UP001500141"/>
    </source>
</evidence>
<reference evidence="2" key="1">
    <citation type="journal article" date="2019" name="Int. J. Syst. Evol. Microbiol.">
        <title>The Global Catalogue of Microorganisms (GCM) 10K type strain sequencing project: providing services to taxonomists for standard genome sequencing and annotation.</title>
        <authorList>
            <consortium name="The Broad Institute Genomics Platform"/>
            <consortium name="The Broad Institute Genome Sequencing Center for Infectious Disease"/>
            <person name="Wu L."/>
            <person name="Ma J."/>
        </authorList>
    </citation>
    <scope>NUCLEOTIDE SEQUENCE [LARGE SCALE GENOMIC DNA]</scope>
    <source>
        <strain evidence="2">JCM 18198</strain>
    </source>
</reference>
<keyword evidence="2" id="KW-1185">Reference proteome</keyword>
<dbReference type="Proteomes" id="UP001500141">
    <property type="component" value="Unassembled WGS sequence"/>
</dbReference>
<dbReference type="PROSITE" id="PS51257">
    <property type="entry name" value="PROKAR_LIPOPROTEIN"/>
    <property type="match status" value="1"/>
</dbReference>
<evidence type="ECO:0000313" key="1">
    <source>
        <dbReference type="EMBL" id="GAA4766869.1"/>
    </source>
</evidence>
<evidence type="ECO:0008006" key="3">
    <source>
        <dbReference type="Google" id="ProtNLM"/>
    </source>
</evidence>
<proteinExistence type="predicted"/>
<accession>A0ABP8ZVC2</accession>
<organism evidence="1 2">
    <name type="scientific">Flavobacterium hankyongi</name>
    <dbReference type="NCBI Taxonomy" id="1176532"/>
    <lineage>
        <taxon>Bacteria</taxon>
        <taxon>Pseudomonadati</taxon>
        <taxon>Bacteroidota</taxon>
        <taxon>Flavobacteriia</taxon>
        <taxon>Flavobacteriales</taxon>
        <taxon>Flavobacteriaceae</taxon>
        <taxon>Flavobacterium</taxon>
    </lineage>
</organism>
<dbReference type="EMBL" id="BAABIP010000014">
    <property type="protein sequence ID" value="GAA4766869.1"/>
    <property type="molecule type" value="Genomic_DNA"/>
</dbReference>
<comment type="caution">
    <text evidence="1">The sequence shown here is derived from an EMBL/GenBank/DDBJ whole genome shotgun (WGS) entry which is preliminary data.</text>
</comment>
<dbReference type="RefSeq" id="WP_264544803.1">
    <property type="nucleotide sequence ID" value="NZ_BAABIP010000014.1"/>
</dbReference>
<name>A0ABP8ZVC2_9FLAO</name>
<protein>
    <recommendedName>
        <fullName evidence="3">Lipoprotein</fullName>
    </recommendedName>
</protein>